<keyword evidence="6" id="KW-0067">ATP-binding</keyword>
<evidence type="ECO:0000256" key="4">
    <source>
        <dbReference type="ARBA" id="ARBA00022741"/>
    </source>
</evidence>
<evidence type="ECO:0000313" key="10">
    <source>
        <dbReference type="EMBL" id="TYB32870.1"/>
    </source>
</evidence>
<keyword evidence="7" id="KW-0234">DNA repair</keyword>
<evidence type="ECO:0000256" key="3">
    <source>
        <dbReference type="ARBA" id="ARBA00021315"/>
    </source>
</evidence>
<evidence type="ECO:0000259" key="9">
    <source>
        <dbReference type="Pfam" id="PF13476"/>
    </source>
</evidence>
<evidence type="ECO:0000256" key="6">
    <source>
        <dbReference type="ARBA" id="ARBA00022840"/>
    </source>
</evidence>
<gene>
    <name evidence="10" type="ORF">FXF49_09280</name>
</gene>
<feature type="non-terminal residue" evidence="10">
    <location>
        <position position="129"/>
    </location>
</feature>
<dbReference type="AlphaFoldDB" id="A0A5D0MN41"/>
<feature type="domain" description="Rad50/SbcC-type AAA" evidence="9">
    <location>
        <begin position="4"/>
        <end position="100"/>
    </location>
</feature>
<name>A0A5D0MN41_FLESI</name>
<keyword evidence="5" id="KW-0227">DNA damage</keyword>
<comment type="similarity">
    <text evidence="2">Belongs to the RecN family.</text>
</comment>
<evidence type="ECO:0000256" key="8">
    <source>
        <dbReference type="ARBA" id="ARBA00033408"/>
    </source>
</evidence>
<evidence type="ECO:0000256" key="5">
    <source>
        <dbReference type="ARBA" id="ARBA00022763"/>
    </source>
</evidence>
<dbReference type="GO" id="GO:0009432">
    <property type="term" value="P:SOS response"/>
    <property type="evidence" value="ECO:0007669"/>
    <property type="project" value="TreeGrafter"/>
</dbReference>
<dbReference type="Proteomes" id="UP000323337">
    <property type="component" value="Unassembled WGS sequence"/>
</dbReference>
<dbReference type="GO" id="GO:0006310">
    <property type="term" value="P:DNA recombination"/>
    <property type="evidence" value="ECO:0007669"/>
    <property type="project" value="InterPro"/>
</dbReference>
<dbReference type="Pfam" id="PF13476">
    <property type="entry name" value="AAA_23"/>
    <property type="match status" value="1"/>
</dbReference>
<dbReference type="PANTHER" id="PTHR11059">
    <property type="entry name" value="DNA REPAIR PROTEIN RECN"/>
    <property type="match status" value="1"/>
</dbReference>
<dbReference type="RefSeq" id="WP_303701622.1">
    <property type="nucleotide sequence ID" value="NZ_VSIV01000245.1"/>
</dbReference>
<dbReference type="SUPFAM" id="SSF52540">
    <property type="entry name" value="P-loop containing nucleoside triphosphate hydrolases"/>
    <property type="match status" value="1"/>
</dbReference>
<dbReference type="GO" id="GO:0016887">
    <property type="term" value="F:ATP hydrolysis activity"/>
    <property type="evidence" value="ECO:0007669"/>
    <property type="project" value="InterPro"/>
</dbReference>
<dbReference type="InterPro" id="IPR004604">
    <property type="entry name" value="DNA_recomb/repair_RecN"/>
</dbReference>
<keyword evidence="4" id="KW-0547">Nucleotide-binding</keyword>
<proteinExistence type="inferred from homology"/>
<dbReference type="InterPro" id="IPR038729">
    <property type="entry name" value="Rad50/SbcC_AAA"/>
</dbReference>
<organism evidence="10 11">
    <name type="scientific">Flexistipes sinusarabici</name>
    <dbReference type="NCBI Taxonomy" id="2352"/>
    <lineage>
        <taxon>Bacteria</taxon>
        <taxon>Pseudomonadati</taxon>
        <taxon>Deferribacterota</taxon>
        <taxon>Deferribacteres</taxon>
        <taxon>Deferribacterales</taxon>
        <taxon>Flexistipitaceae</taxon>
        <taxon>Flexistipes</taxon>
    </lineage>
</organism>
<dbReference type="PANTHER" id="PTHR11059:SF0">
    <property type="entry name" value="DNA REPAIR PROTEIN RECN"/>
    <property type="match status" value="1"/>
</dbReference>
<dbReference type="GO" id="GO:0043590">
    <property type="term" value="C:bacterial nucleoid"/>
    <property type="evidence" value="ECO:0007669"/>
    <property type="project" value="TreeGrafter"/>
</dbReference>
<evidence type="ECO:0000313" key="11">
    <source>
        <dbReference type="Proteomes" id="UP000323337"/>
    </source>
</evidence>
<sequence length="129" mass="14512">MLTQLNISNLSIIDRINLEFSEGLNIITGETGAGKSLVIQAVKLLVGERFSREMARDPEKKVSVEGAFSGDFRMLSEELWDEFEIEDEIVVKRSVDPNGKNKISLNGHIATLKQLKQIFDILVDFHGQH</sequence>
<evidence type="ECO:0000256" key="1">
    <source>
        <dbReference type="ARBA" id="ARBA00003618"/>
    </source>
</evidence>
<evidence type="ECO:0000256" key="2">
    <source>
        <dbReference type="ARBA" id="ARBA00009441"/>
    </source>
</evidence>
<dbReference type="InterPro" id="IPR027417">
    <property type="entry name" value="P-loop_NTPase"/>
</dbReference>
<accession>A0A5D0MN41</accession>
<dbReference type="Gene3D" id="3.40.50.300">
    <property type="entry name" value="P-loop containing nucleotide triphosphate hydrolases"/>
    <property type="match status" value="1"/>
</dbReference>
<evidence type="ECO:0000256" key="7">
    <source>
        <dbReference type="ARBA" id="ARBA00023204"/>
    </source>
</evidence>
<dbReference type="GO" id="GO:0006302">
    <property type="term" value="P:double-strand break repair"/>
    <property type="evidence" value="ECO:0007669"/>
    <property type="project" value="InterPro"/>
</dbReference>
<protein>
    <recommendedName>
        <fullName evidence="3">DNA repair protein RecN</fullName>
    </recommendedName>
    <alternativeName>
        <fullName evidence="8">Recombination protein N</fullName>
    </alternativeName>
</protein>
<comment type="function">
    <text evidence="1">May be involved in recombinational repair of damaged DNA.</text>
</comment>
<dbReference type="GO" id="GO:0005524">
    <property type="term" value="F:ATP binding"/>
    <property type="evidence" value="ECO:0007669"/>
    <property type="project" value="UniProtKB-KW"/>
</dbReference>
<comment type="caution">
    <text evidence="10">The sequence shown here is derived from an EMBL/GenBank/DDBJ whole genome shotgun (WGS) entry which is preliminary data.</text>
</comment>
<reference evidence="10 11" key="1">
    <citation type="submission" date="2019-08" db="EMBL/GenBank/DDBJ databases">
        <title>Genomic characterization of a novel candidate phylum (ARYD3) from a high temperature, high salinity tertiary oil reservoir in north central Oklahoma, USA.</title>
        <authorList>
            <person name="Youssef N.H."/>
            <person name="Yadav A."/>
            <person name="Elshahed M.S."/>
        </authorList>
    </citation>
    <scope>NUCLEOTIDE SEQUENCE [LARGE SCALE GENOMIC DNA]</scope>
    <source>
        <strain evidence="10">ARYD1</strain>
    </source>
</reference>
<dbReference type="EMBL" id="VSIV01000245">
    <property type="protein sequence ID" value="TYB32870.1"/>
    <property type="molecule type" value="Genomic_DNA"/>
</dbReference>